<name>A0A8W8JM76_MAGGI</name>
<keyword evidence="1" id="KW-0812">Transmembrane</keyword>
<keyword evidence="1" id="KW-1133">Transmembrane helix</keyword>
<dbReference type="EnsemblMetazoa" id="G20012.1">
    <property type="protein sequence ID" value="G20012.1:cds"/>
    <property type="gene ID" value="G20012"/>
</dbReference>
<evidence type="ECO:0000313" key="3">
    <source>
        <dbReference type="Proteomes" id="UP000005408"/>
    </source>
</evidence>
<evidence type="ECO:0000256" key="1">
    <source>
        <dbReference type="SAM" id="Phobius"/>
    </source>
</evidence>
<dbReference type="AlphaFoldDB" id="A0A8W8JM76"/>
<dbReference type="Gene3D" id="2.170.300.10">
    <property type="entry name" value="Tie2 ligand-binding domain superfamily"/>
    <property type="match status" value="2"/>
</dbReference>
<keyword evidence="3" id="KW-1185">Reference proteome</keyword>
<protein>
    <submittedName>
        <fullName evidence="2">Uncharacterized protein</fullName>
    </submittedName>
</protein>
<keyword evidence="1" id="KW-0472">Membrane</keyword>
<dbReference type="Proteomes" id="UP000005408">
    <property type="component" value="Unassembled WGS sequence"/>
</dbReference>
<sequence>MILISAIDKWLTINCPGGFYGVNCEKNCPYPNYGKRCSQICDCSELKCNNIFGCLTQLETKTPTHTPSNSKPITQDDILEAYTIYTQSLAPKDTKLTADTVTVTDETIVPTVTYRWNQSDWVTRSIYVLYHFLMVAASNNNCEGKPHGCCDGYAFNATLDTCVECAVGYFDSTCSSPCPYPTYGRDCQNICNCTKNMCNIVQGCLKENEILETGTVVISKKIAQRKQEVSTNTAMTSALTGLVSLSVLVLIAYAIQKRYGGRDKPVLDIMEMGRREKPDKCNNF</sequence>
<proteinExistence type="predicted"/>
<reference evidence="2" key="1">
    <citation type="submission" date="2022-08" db="UniProtKB">
        <authorList>
            <consortium name="EnsemblMetazoa"/>
        </authorList>
    </citation>
    <scope>IDENTIFICATION</scope>
    <source>
        <strain evidence="2">05x7-T-G4-1.051#20</strain>
    </source>
</reference>
<organism evidence="2 3">
    <name type="scientific">Magallana gigas</name>
    <name type="common">Pacific oyster</name>
    <name type="synonym">Crassostrea gigas</name>
    <dbReference type="NCBI Taxonomy" id="29159"/>
    <lineage>
        <taxon>Eukaryota</taxon>
        <taxon>Metazoa</taxon>
        <taxon>Spiralia</taxon>
        <taxon>Lophotrochozoa</taxon>
        <taxon>Mollusca</taxon>
        <taxon>Bivalvia</taxon>
        <taxon>Autobranchia</taxon>
        <taxon>Pteriomorphia</taxon>
        <taxon>Ostreida</taxon>
        <taxon>Ostreoidea</taxon>
        <taxon>Ostreidae</taxon>
        <taxon>Magallana</taxon>
    </lineage>
</organism>
<accession>A0A8W8JM76</accession>
<evidence type="ECO:0000313" key="2">
    <source>
        <dbReference type="EnsemblMetazoa" id="G20012.1:cds"/>
    </source>
</evidence>
<feature type="transmembrane region" description="Helical" evidence="1">
    <location>
        <begin position="234"/>
        <end position="255"/>
    </location>
</feature>